<comment type="caution">
    <text evidence="11">The sequence shown here is derived from an EMBL/GenBank/DDBJ whole genome shotgun (WGS) entry which is preliminary data.</text>
</comment>
<dbReference type="EC" id="1.3.99.33" evidence="2 8"/>
<evidence type="ECO:0000256" key="6">
    <source>
        <dbReference type="ARBA" id="ARBA00023002"/>
    </source>
</evidence>
<name>A0ABS6G140_9FIRM</name>
<dbReference type="RefSeq" id="WP_216415756.1">
    <property type="nucleotide sequence ID" value="NZ_JAHLQK010000002.1"/>
</dbReference>
<keyword evidence="5 8" id="KW-0274">FAD</keyword>
<evidence type="ECO:0000313" key="11">
    <source>
        <dbReference type="EMBL" id="MBU5676212.1"/>
    </source>
</evidence>
<comment type="cofactor">
    <cofactor evidence="8">
        <name>FAD</name>
        <dbReference type="ChEBI" id="CHEBI:57692"/>
    </cofactor>
    <text evidence="8">Binds 1 FAD per subunit.</text>
</comment>
<gene>
    <name evidence="11" type="ORF">KQI88_07265</name>
</gene>
<dbReference type="NCBIfam" id="TIGR01813">
    <property type="entry name" value="flavo_cyto_c"/>
    <property type="match status" value="1"/>
</dbReference>
<dbReference type="InterPro" id="IPR003953">
    <property type="entry name" value="FAD-dep_OxRdtase_2_FAD-bd"/>
</dbReference>
<proteinExistence type="inferred from homology"/>
<dbReference type="Pfam" id="PF04205">
    <property type="entry name" value="FMN_bind"/>
    <property type="match status" value="1"/>
</dbReference>
<dbReference type="Proteomes" id="UP000779508">
    <property type="component" value="Unassembled WGS sequence"/>
</dbReference>
<reference evidence="11 12" key="1">
    <citation type="submission" date="2021-06" db="EMBL/GenBank/DDBJ databases">
        <authorList>
            <person name="Sun Q."/>
            <person name="Li D."/>
        </authorList>
    </citation>
    <scope>NUCLEOTIDE SEQUENCE [LARGE SCALE GENOMIC DNA]</scope>
    <source>
        <strain evidence="11 12">MSJ-5</strain>
    </source>
</reference>
<keyword evidence="6 8" id="KW-0560">Oxidoreductase</keyword>
<feature type="coiled-coil region" evidence="9">
    <location>
        <begin position="457"/>
        <end position="491"/>
    </location>
</feature>
<comment type="similarity">
    <text evidence="1 8">Belongs to the FAD-dependent oxidoreductase 2 family. FRD/SDH subfamily.</text>
</comment>
<dbReference type="InterPro" id="IPR050315">
    <property type="entry name" value="FAD-oxidoreductase_2"/>
</dbReference>
<evidence type="ECO:0000256" key="4">
    <source>
        <dbReference type="ARBA" id="ARBA00022630"/>
    </source>
</evidence>
<evidence type="ECO:0000256" key="5">
    <source>
        <dbReference type="ARBA" id="ARBA00022827"/>
    </source>
</evidence>
<keyword evidence="12" id="KW-1185">Reference proteome</keyword>
<dbReference type="InterPro" id="IPR007329">
    <property type="entry name" value="FMN-bd"/>
</dbReference>
<dbReference type="Pfam" id="PF00890">
    <property type="entry name" value="FAD_binding_2"/>
    <property type="match status" value="1"/>
</dbReference>
<feature type="domain" description="FMN-binding" evidence="10">
    <location>
        <begin position="47"/>
        <end position="120"/>
    </location>
</feature>
<evidence type="ECO:0000256" key="7">
    <source>
        <dbReference type="ARBA" id="ARBA00049922"/>
    </source>
</evidence>
<dbReference type="PANTHER" id="PTHR43400">
    <property type="entry name" value="FUMARATE REDUCTASE"/>
    <property type="match status" value="1"/>
</dbReference>
<dbReference type="InterPro" id="IPR010960">
    <property type="entry name" value="Flavocytochrome_c"/>
</dbReference>
<organism evidence="11 12">
    <name type="scientific">Alkaliphilus flagellatus</name>
    <dbReference type="NCBI Taxonomy" id="2841507"/>
    <lineage>
        <taxon>Bacteria</taxon>
        <taxon>Bacillati</taxon>
        <taxon>Bacillota</taxon>
        <taxon>Clostridia</taxon>
        <taxon>Peptostreptococcales</taxon>
        <taxon>Natronincolaceae</taxon>
        <taxon>Alkaliphilus</taxon>
    </lineage>
</organism>
<keyword evidence="9" id="KW-0175">Coiled coil</keyword>
<keyword evidence="4 8" id="KW-0285">Flavoprotein</keyword>
<evidence type="ECO:0000313" key="12">
    <source>
        <dbReference type="Proteomes" id="UP000779508"/>
    </source>
</evidence>
<feature type="signal peptide" evidence="8">
    <location>
        <begin position="1"/>
        <end position="21"/>
    </location>
</feature>
<comment type="catalytic activity">
    <reaction evidence="7 8">
        <text>dihydrourocanate + A = urocanate + AH2</text>
        <dbReference type="Rhea" id="RHEA:36059"/>
        <dbReference type="ChEBI" id="CHEBI:13193"/>
        <dbReference type="ChEBI" id="CHEBI:17499"/>
        <dbReference type="ChEBI" id="CHEBI:27247"/>
        <dbReference type="ChEBI" id="CHEBI:72991"/>
        <dbReference type="EC" id="1.3.99.33"/>
    </reaction>
</comment>
<comment type="cofactor">
    <cofactor evidence="8">
        <name>FMN</name>
        <dbReference type="ChEBI" id="CHEBI:58210"/>
    </cofactor>
    <text evidence="8">Binds 1 or 2 FMN covalently per subunit.</text>
</comment>
<evidence type="ECO:0000256" key="8">
    <source>
        <dbReference type="RuleBase" id="RU366062"/>
    </source>
</evidence>
<evidence type="ECO:0000259" key="10">
    <source>
        <dbReference type="SMART" id="SM00900"/>
    </source>
</evidence>
<dbReference type="SMART" id="SM00900">
    <property type="entry name" value="FMN_bind"/>
    <property type="match status" value="1"/>
</dbReference>
<protein>
    <recommendedName>
        <fullName evidence="3 8">Urocanate reductase</fullName>
        <ecNumber evidence="2 8">1.3.99.33</ecNumber>
    </recommendedName>
</protein>
<evidence type="ECO:0000256" key="2">
    <source>
        <dbReference type="ARBA" id="ARBA00013137"/>
    </source>
</evidence>
<keyword evidence="8" id="KW-0732">Signal</keyword>
<evidence type="ECO:0000256" key="1">
    <source>
        <dbReference type="ARBA" id="ARBA00008040"/>
    </source>
</evidence>
<sequence length="584" mass="62246">MNKIKKSLAVILTLILVFSLAACQSKDTNDKTGKEPINSVVVGEGRGKGGPVKLEVTFENSEIKGIKVVENKESDYTKPVIADLTKQIIDTNSTDVDIVSGATLTSHAIINAVKDAIKKAGVTLTAKDVTKEAEKAEDISTDIVIIGAGGAGLSAAIEATNQGAKVVVVEKNAFMGGNTNYATGGMNAAGTKYQETKGIQDSPELYFKDTMKGGHDKNDPALLKVLTEKSAETIYWLEELGAKLSEIGRSGGQSVDRIHKGPEGMPIGTHLMDVFADQIEKLNIDVRLNTKAVEILAEGNKATGIKVENKDGNAYNINAKAVILASGGFGANPELVTKYKPELEGFGTTNQPGATGDALAMVEKLDVALTDIKEIQTHPTVVPKINEMITEGVRGDGAILVNRDSKRFINELETRDVVSKAILSQEGNTAFLLFDQQVVEEASAIQKYKDAGLLTEAASLKELGEKLKIDAEALEKTVNTYNEYYRNKEDKEFGRRLMNVELTKTPFYAVEIAPAIHHTMGGVRINTNTEVINNSGNVVEGLYAAGEVTGGVHGGNRIGGNAVSDITVFGRIAGKNAAEAVKGK</sequence>
<feature type="chain" id="PRO_5044997468" description="Urocanate reductase" evidence="8">
    <location>
        <begin position="22"/>
        <end position="584"/>
    </location>
</feature>
<dbReference type="PROSITE" id="PS51257">
    <property type="entry name" value="PROKAR_LIPOPROTEIN"/>
    <property type="match status" value="1"/>
</dbReference>
<dbReference type="PANTHER" id="PTHR43400:SF7">
    <property type="entry name" value="FAD-DEPENDENT OXIDOREDUCTASE 2 FAD BINDING DOMAIN-CONTAINING PROTEIN"/>
    <property type="match status" value="1"/>
</dbReference>
<dbReference type="EMBL" id="JAHLQK010000002">
    <property type="protein sequence ID" value="MBU5676212.1"/>
    <property type="molecule type" value="Genomic_DNA"/>
</dbReference>
<evidence type="ECO:0000256" key="9">
    <source>
        <dbReference type="SAM" id="Coils"/>
    </source>
</evidence>
<accession>A0ABS6G140</accession>
<evidence type="ECO:0000256" key="3">
    <source>
        <dbReference type="ARBA" id="ARBA00015872"/>
    </source>
</evidence>